<dbReference type="InterPro" id="IPR001547">
    <property type="entry name" value="Glyco_hydro_5"/>
</dbReference>
<evidence type="ECO:0000256" key="2">
    <source>
        <dbReference type="ARBA" id="ARBA00022801"/>
    </source>
</evidence>
<keyword evidence="5" id="KW-0732">Signal</keyword>
<feature type="signal peptide" evidence="5">
    <location>
        <begin position="1"/>
        <end position="22"/>
    </location>
</feature>
<reference evidence="7 8" key="1">
    <citation type="submission" date="2024-01" db="EMBL/GenBank/DDBJ databases">
        <title>The genomes of 5 underutilized Papilionoideae crops provide insights into root nodulation and disease resistanc.</title>
        <authorList>
            <person name="Jiang F."/>
        </authorList>
    </citation>
    <scope>NUCLEOTIDE SEQUENCE [LARGE SCALE GENOMIC DNA]</scope>
    <source>
        <strain evidence="7">DUOXIRENSHENG_FW03</strain>
        <tissue evidence="7">Leaves</tissue>
    </source>
</reference>
<name>A0AAN9SS64_PSOTE</name>
<dbReference type="EMBL" id="JAYMYS010000003">
    <property type="protein sequence ID" value="KAK7399619.1"/>
    <property type="molecule type" value="Genomic_DNA"/>
</dbReference>
<keyword evidence="2 4" id="KW-0378">Hydrolase</keyword>
<evidence type="ECO:0000259" key="6">
    <source>
        <dbReference type="Pfam" id="PF00150"/>
    </source>
</evidence>
<gene>
    <name evidence="7" type="ORF">VNO78_10804</name>
</gene>
<dbReference type="Gene3D" id="3.20.20.80">
    <property type="entry name" value="Glycosidases"/>
    <property type="match status" value="1"/>
</dbReference>
<comment type="caution">
    <text evidence="7">The sequence shown here is derived from an EMBL/GenBank/DDBJ whole genome shotgun (WGS) entry which is preliminary data.</text>
</comment>
<dbReference type="GO" id="GO:0004553">
    <property type="term" value="F:hydrolase activity, hydrolyzing O-glycosyl compounds"/>
    <property type="evidence" value="ECO:0007669"/>
    <property type="project" value="InterPro"/>
</dbReference>
<dbReference type="GO" id="GO:0000272">
    <property type="term" value="P:polysaccharide catabolic process"/>
    <property type="evidence" value="ECO:0007669"/>
    <property type="project" value="InterPro"/>
</dbReference>
<proteinExistence type="inferred from homology"/>
<dbReference type="InterPro" id="IPR017853">
    <property type="entry name" value="GH"/>
</dbReference>
<dbReference type="Proteomes" id="UP001386955">
    <property type="component" value="Unassembled WGS sequence"/>
</dbReference>
<feature type="domain" description="Glycoside hydrolase family 5" evidence="6">
    <location>
        <begin position="81"/>
        <end position="222"/>
    </location>
</feature>
<comment type="similarity">
    <text evidence="1 4">Belongs to the glycosyl hydrolase 5 (cellulase A) family.</text>
</comment>
<evidence type="ECO:0000256" key="4">
    <source>
        <dbReference type="RuleBase" id="RU361153"/>
    </source>
</evidence>
<accession>A0AAN9SS64</accession>
<evidence type="ECO:0000313" key="7">
    <source>
        <dbReference type="EMBL" id="KAK7399619.1"/>
    </source>
</evidence>
<evidence type="ECO:0000313" key="8">
    <source>
        <dbReference type="Proteomes" id="UP001386955"/>
    </source>
</evidence>
<evidence type="ECO:0000256" key="3">
    <source>
        <dbReference type="ARBA" id="ARBA00023295"/>
    </source>
</evidence>
<organism evidence="7 8">
    <name type="scientific">Psophocarpus tetragonolobus</name>
    <name type="common">Winged bean</name>
    <name type="synonym">Dolichos tetragonolobus</name>
    <dbReference type="NCBI Taxonomy" id="3891"/>
    <lineage>
        <taxon>Eukaryota</taxon>
        <taxon>Viridiplantae</taxon>
        <taxon>Streptophyta</taxon>
        <taxon>Embryophyta</taxon>
        <taxon>Tracheophyta</taxon>
        <taxon>Spermatophyta</taxon>
        <taxon>Magnoliopsida</taxon>
        <taxon>eudicotyledons</taxon>
        <taxon>Gunneridae</taxon>
        <taxon>Pentapetalae</taxon>
        <taxon>rosids</taxon>
        <taxon>fabids</taxon>
        <taxon>Fabales</taxon>
        <taxon>Fabaceae</taxon>
        <taxon>Papilionoideae</taxon>
        <taxon>50 kb inversion clade</taxon>
        <taxon>NPAAA clade</taxon>
        <taxon>indigoferoid/millettioid clade</taxon>
        <taxon>Phaseoleae</taxon>
        <taxon>Psophocarpus</taxon>
    </lineage>
</organism>
<keyword evidence="8" id="KW-1185">Reference proteome</keyword>
<keyword evidence="3 4" id="KW-0326">Glycosidase</keyword>
<dbReference type="Pfam" id="PF00150">
    <property type="entry name" value="Cellulase"/>
    <property type="match status" value="1"/>
</dbReference>
<dbReference type="PANTHER" id="PTHR31263:SF44">
    <property type="entry name" value="OS04G0481200 PROTEIN"/>
    <property type="match status" value="1"/>
</dbReference>
<sequence>MGRWSFPLVLSFVSLLIGFFSGPRIQQDEEAVGVLSTDSRWIVNEDGKRVKLGCVNWVSHLEVAVAEGLSKQPVDVISKRIKSMGFNCVRLTWPTLLLTNNSLASLTVRQSFQTFALLQSVAGVQTNNPSFIDLSLNQTFQEVVRNLEKNEVMVILDNHVTQPGWCCGSTDGNGFFGDKYFDPNLWILGLTNMATLFKKYTNVVGISLRNELRGPKQNVNDWYK</sequence>
<dbReference type="SUPFAM" id="SSF51445">
    <property type="entry name" value="(Trans)glycosidases"/>
    <property type="match status" value="1"/>
</dbReference>
<feature type="chain" id="PRO_5043024309" description="Glycoside hydrolase family 5 domain-containing protein" evidence="5">
    <location>
        <begin position="23"/>
        <end position="224"/>
    </location>
</feature>
<evidence type="ECO:0000256" key="5">
    <source>
        <dbReference type="SAM" id="SignalP"/>
    </source>
</evidence>
<evidence type="ECO:0000256" key="1">
    <source>
        <dbReference type="ARBA" id="ARBA00005641"/>
    </source>
</evidence>
<protein>
    <recommendedName>
        <fullName evidence="6">Glycoside hydrolase family 5 domain-containing protein</fullName>
    </recommendedName>
</protein>
<dbReference type="AlphaFoldDB" id="A0AAN9SS64"/>
<dbReference type="PANTHER" id="PTHR31263">
    <property type="entry name" value="CELLULASE FAMILY PROTEIN (AFU_ORTHOLOGUE AFUA_5G14560)"/>
    <property type="match status" value="1"/>
</dbReference>